<proteinExistence type="predicted"/>
<keyword evidence="1" id="KW-0812">Transmembrane</keyword>
<reference evidence="3 4" key="2">
    <citation type="submission" date="2024-07" db="EMBL/GenBank/DDBJ databases">
        <authorList>
            <person name="Akdeniz Z."/>
        </authorList>
    </citation>
    <scope>NUCLEOTIDE SEQUENCE [LARGE SCALE GENOMIC DNA]</scope>
</reference>
<dbReference type="EMBL" id="CAXDID020000251">
    <property type="protein sequence ID" value="CAL6064492.1"/>
    <property type="molecule type" value="Genomic_DNA"/>
</dbReference>
<evidence type="ECO:0000313" key="2">
    <source>
        <dbReference type="EMBL" id="CAI9965872.1"/>
    </source>
</evidence>
<sequence length="131" mass="14921">MLIQPKYLSHYFLKKSLVLGSYSICGSSCSVVISFPGFTGFFRLALFSSVIPSTSELSISSECSFWNVSETSVSVKRFSKSSASMRRPFSVLQRSQTSIQMKQAIHSIHPSRQIGTKSYFHQRLSYRRRFQ</sequence>
<dbReference type="AlphaFoldDB" id="A0AA86QYX0"/>
<gene>
    <name evidence="3" type="ORF">HINF_LOCUS51379</name>
    <name evidence="2" type="ORF">HINF_LOCUS53517</name>
</gene>
<feature type="transmembrane region" description="Helical" evidence="1">
    <location>
        <begin position="20"/>
        <end position="42"/>
    </location>
</feature>
<comment type="caution">
    <text evidence="2">The sequence shown here is derived from an EMBL/GenBank/DDBJ whole genome shotgun (WGS) entry which is preliminary data.</text>
</comment>
<keyword evidence="4" id="KW-1185">Reference proteome</keyword>
<evidence type="ECO:0000313" key="3">
    <source>
        <dbReference type="EMBL" id="CAL6064492.1"/>
    </source>
</evidence>
<reference evidence="2" key="1">
    <citation type="submission" date="2023-06" db="EMBL/GenBank/DDBJ databases">
        <authorList>
            <person name="Kurt Z."/>
        </authorList>
    </citation>
    <scope>NUCLEOTIDE SEQUENCE</scope>
</reference>
<name>A0AA86QYX0_9EUKA</name>
<evidence type="ECO:0000313" key="4">
    <source>
        <dbReference type="Proteomes" id="UP001642409"/>
    </source>
</evidence>
<keyword evidence="1" id="KW-1133">Transmembrane helix</keyword>
<evidence type="ECO:0000256" key="1">
    <source>
        <dbReference type="SAM" id="Phobius"/>
    </source>
</evidence>
<accession>A0AA86QYX0</accession>
<keyword evidence="1" id="KW-0472">Membrane</keyword>
<dbReference type="EMBL" id="CATOUU010000997">
    <property type="protein sequence ID" value="CAI9965872.1"/>
    <property type="molecule type" value="Genomic_DNA"/>
</dbReference>
<protein>
    <submittedName>
        <fullName evidence="3">Hypothetical_protein</fullName>
    </submittedName>
</protein>
<dbReference type="Proteomes" id="UP001642409">
    <property type="component" value="Unassembled WGS sequence"/>
</dbReference>
<organism evidence="2">
    <name type="scientific">Hexamita inflata</name>
    <dbReference type="NCBI Taxonomy" id="28002"/>
    <lineage>
        <taxon>Eukaryota</taxon>
        <taxon>Metamonada</taxon>
        <taxon>Diplomonadida</taxon>
        <taxon>Hexamitidae</taxon>
        <taxon>Hexamitinae</taxon>
        <taxon>Hexamita</taxon>
    </lineage>
</organism>